<evidence type="ECO:0000313" key="2">
    <source>
        <dbReference type="EMBL" id="MRI66186.1"/>
    </source>
</evidence>
<dbReference type="InterPro" id="IPR053737">
    <property type="entry name" value="Type_II_TA_Toxin"/>
</dbReference>
<dbReference type="PANTHER" id="PTHR39426">
    <property type="entry name" value="HOMOLOGY TO DEATH-ON-CURING PROTEIN OF PHAGE P1"/>
    <property type="match status" value="1"/>
</dbReference>
<organism evidence="2 3">
    <name type="scientific">Gracilibacillus thailandensis</name>
    <dbReference type="NCBI Taxonomy" id="563735"/>
    <lineage>
        <taxon>Bacteria</taxon>
        <taxon>Bacillati</taxon>
        <taxon>Bacillota</taxon>
        <taxon>Bacilli</taxon>
        <taxon>Bacillales</taxon>
        <taxon>Bacillaceae</taxon>
        <taxon>Gracilibacillus</taxon>
    </lineage>
</organism>
<dbReference type="Proteomes" id="UP000435187">
    <property type="component" value="Unassembled WGS sequence"/>
</dbReference>
<dbReference type="NCBIfam" id="TIGR01550">
    <property type="entry name" value="DOC_P1"/>
    <property type="match status" value="1"/>
</dbReference>
<dbReference type="GO" id="GO:0016301">
    <property type="term" value="F:kinase activity"/>
    <property type="evidence" value="ECO:0007669"/>
    <property type="project" value="InterPro"/>
</dbReference>
<dbReference type="InterPro" id="IPR006440">
    <property type="entry name" value="Doc"/>
</dbReference>
<accession>A0A6N7R314</accession>
<gene>
    <name evidence="2" type="ORF">GH885_07480</name>
</gene>
<proteinExistence type="predicted"/>
<dbReference type="Pfam" id="PF02661">
    <property type="entry name" value="Fic"/>
    <property type="match status" value="1"/>
</dbReference>
<evidence type="ECO:0000259" key="1">
    <source>
        <dbReference type="PROSITE" id="PS51459"/>
    </source>
</evidence>
<keyword evidence="3" id="KW-1185">Reference proteome</keyword>
<evidence type="ECO:0000313" key="3">
    <source>
        <dbReference type="Proteomes" id="UP000435187"/>
    </source>
</evidence>
<dbReference type="EMBL" id="WJEE01000012">
    <property type="protein sequence ID" value="MRI66186.1"/>
    <property type="molecule type" value="Genomic_DNA"/>
</dbReference>
<protein>
    <submittedName>
        <fullName evidence="2">Type II toxin-antitoxin system death-on-curing family toxin</fullName>
    </submittedName>
</protein>
<reference evidence="2 3" key="1">
    <citation type="submission" date="2019-10" db="EMBL/GenBank/DDBJ databases">
        <title>Gracilibacillus salitolerans sp. nov., a moderate halophile isolated from a saline soil in northwest China.</title>
        <authorList>
            <person name="Gan L."/>
        </authorList>
    </citation>
    <scope>NUCLEOTIDE SEQUENCE [LARGE SCALE GENOMIC DNA]</scope>
    <source>
        <strain evidence="2 3">TP2-8</strain>
    </source>
</reference>
<dbReference type="RefSeq" id="WP_144547112.1">
    <property type="nucleotide sequence ID" value="NZ_JBHUMW010000103.1"/>
</dbReference>
<dbReference type="AlphaFoldDB" id="A0A6N7R314"/>
<dbReference type="InterPro" id="IPR003812">
    <property type="entry name" value="Fido"/>
</dbReference>
<comment type="caution">
    <text evidence="2">The sequence shown here is derived from an EMBL/GenBank/DDBJ whole genome shotgun (WGS) entry which is preliminary data.</text>
</comment>
<feature type="domain" description="Fido" evidence="1">
    <location>
        <begin position="5"/>
        <end position="125"/>
    </location>
</feature>
<name>A0A6N7R314_9BACI</name>
<dbReference type="PANTHER" id="PTHR39426:SF1">
    <property type="entry name" value="HOMOLOGY TO DEATH-ON-CURING PROTEIN OF PHAGE P1"/>
    <property type="match status" value="1"/>
</dbReference>
<dbReference type="PROSITE" id="PS51459">
    <property type="entry name" value="FIDO"/>
    <property type="match status" value="1"/>
</dbReference>
<dbReference type="Gene3D" id="1.20.120.1870">
    <property type="entry name" value="Fic/DOC protein, Fido domain"/>
    <property type="match status" value="1"/>
</dbReference>
<sequence>MVRYLTEKEVIFINSIVIQKYTPGEQQGVKDVGLLQSALHRPKQTVFGQDAYPTIFDKAAALFASLTQNHSFHNANKRTGFSAMKQFLWLNGYNLIANQREAVEFTVMVVKEKPEISEIAEWIEQNSVNR</sequence>
<dbReference type="PIRSF" id="PIRSF018297">
    <property type="entry name" value="Doc"/>
    <property type="match status" value="1"/>
</dbReference>